<name>A0A938B597_UNCTE</name>
<evidence type="ECO:0000256" key="4">
    <source>
        <dbReference type="ARBA" id="ARBA00022679"/>
    </source>
</evidence>
<keyword evidence="5" id="KW-0949">S-adenosyl-L-methionine</keyword>
<sequence>MTDTQVRVGPSSIAGQGLFAAQAISRGTRIVSYLGEKIDAPERARRLAAGNAYIFHLNYRYAIDGQSLENIARYINHSCEPNCTVDKAGDILWIVALRDIACGEELSVNYGYDMQHYQDNPCSCGARSCCGYILDPQYWGRLRRASGR</sequence>
<reference evidence="8" key="1">
    <citation type="submission" date="2019-03" db="EMBL/GenBank/DDBJ databases">
        <title>Lake Tanganyika Metagenome-Assembled Genomes (MAGs).</title>
        <authorList>
            <person name="Tran P."/>
        </authorList>
    </citation>
    <scope>NUCLEOTIDE SEQUENCE</scope>
    <source>
        <strain evidence="8">K_DeepCast_65m_m2_066</strain>
    </source>
</reference>
<comment type="subcellular location">
    <subcellularLocation>
        <location evidence="1">Chromosome</location>
    </subcellularLocation>
</comment>
<evidence type="ECO:0000313" key="8">
    <source>
        <dbReference type="EMBL" id="MBM3226934.1"/>
    </source>
</evidence>
<evidence type="ECO:0000256" key="2">
    <source>
        <dbReference type="ARBA" id="ARBA00022454"/>
    </source>
</evidence>
<dbReference type="InterPro" id="IPR001214">
    <property type="entry name" value="SET_dom"/>
</dbReference>
<dbReference type="GO" id="GO:0032259">
    <property type="term" value="P:methylation"/>
    <property type="evidence" value="ECO:0007669"/>
    <property type="project" value="UniProtKB-KW"/>
</dbReference>
<keyword evidence="2" id="KW-0158">Chromosome</keyword>
<keyword evidence="4" id="KW-0808">Transferase</keyword>
<evidence type="ECO:0000256" key="3">
    <source>
        <dbReference type="ARBA" id="ARBA00022603"/>
    </source>
</evidence>
<organism evidence="8 9">
    <name type="scientific">Tectimicrobiota bacterium</name>
    <dbReference type="NCBI Taxonomy" id="2528274"/>
    <lineage>
        <taxon>Bacteria</taxon>
        <taxon>Pseudomonadati</taxon>
        <taxon>Nitrospinota/Tectimicrobiota group</taxon>
        <taxon>Candidatus Tectimicrobiota</taxon>
    </lineage>
</organism>
<keyword evidence="3" id="KW-0489">Methyltransferase</keyword>
<feature type="domain" description="SET" evidence="6">
    <location>
        <begin position="4"/>
        <end position="111"/>
    </location>
</feature>
<evidence type="ECO:0000259" key="7">
    <source>
        <dbReference type="PROSITE" id="PS50868"/>
    </source>
</evidence>
<dbReference type="Gene3D" id="2.170.270.10">
    <property type="entry name" value="SET domain"/>
    <property type="match status" value="1"/>
</dbReference>
<evidence type="ECO:0000256" key="1">
    <source>
        <dbReference type="ARBA" id="ARBA00004286"/>
    </source>
</evidence>
<dbReference type="PROSITE" id="PS50868">
    <property type="entry name" value="POST_SET"/>
    <property type="match status" value="1"/>
</dbReference>
<dbReference type="InterPro" id="IPR003616">
    <property type="entry name" value="Post-SET_dom"/>
</dbReference>
<proteinExistence type="predicted"/>
<dbReference type="SUPFAM" id="SSF82199">
    <property type="entry name" value="SET domain"/>
    <property type="match status" value="1"/>
</dbReference>
<dbReference type="Proteomes" id="UP000712673">
    <property type="component" value="Unassembled WGS sequence"/>
</dbReference>
<dbReference type="SMART" id="SM00317">
    <property type="entry name" value="SET"/>
    <property type="match status" value="1"/>
</dbReference>
<dbReference type="EMBL" id="VGLS01001114">
    <property type="protein sequence ID" value="MBM3226934.1"/>
    <property type="molecule type" value="Genomic_DNA"/>
</dbReference>
<dbReference type="PANTHER" id="PTHR22884">
    <property type="entry name" value="SET DOMAIN PROTEINS"/>
    <property type="match status" value="1"/>
</dbReference>
<evidence type="ECO:0000259" key="6">
    <source>
        <dbReference type="PROSITE" id="PS50280"/>
    </source>
</evidence>
<dbReference type="AlphaFoldDB" id="A0A938B597"/>
<comment type="caution">
    <text evidence="8">The sequence shown here is derived from an EMBL/GenBank/DDBJ whole genome shotgun (WGS) entry which is preliminary data.</text>
</comment>
<dbReference type="InterPro" id="IPR046341">
    <property type="entry name" value="SET_dom_sf"/>
</dbReference>
<protein>
    <submittedName>
        <fullName evidence="8">SET domain-containing protein</fullName>
    </submittedName>
</protein>
<dbReference type="GO" id="GO:0008168">
    <property type="term" value="F:methyltransferase activity"/>
    <property type="evidence" value="ECO:0007669"/>
    <property type="project" value="UniProtKB-KW"/>
</dbReference>
<evidence type="ECO:0000256" key="5">
    <source>
        <dbReference type="ARBA" id="ARBA00022691"/>
    </source>
</evidence>
<dbReference type="GO" id="GO:0005694">
    <property type="term" value="C:chromosome"/>
    <property type="evidence" value="ECO:0007669"/>
    <property type="project" value="UniProtKB-SubCell"/>
</dbReference>
<feature type="domain" description="Post-SET" evidence="7">
    <location>
        <begin position="118"/>
        <end position="134"/>
    </location>
</feature>
<evidence type="ECO:0000313" key="9">
    <source>
        <dbReference type="Proteomes" id="UP000712673"/>
    </source>
</evidence>
<dbReference type="InterPro" id="IPR050777">
    <property type="entry name" value="SET2_Histone-Lys_MeTrsfase"/>
</dbReference>
<dbReference type="PROSITE" id="PS50280">
    <property type="entry name" value="SET"/>
    <property type="match status" value="1"/>
</dbReference>
<dbReference type="Pfam" id="PF00856">
    <property type="entry name" value="SET"/>
    <property type="match status" value="1"/>
</dbReference>
<accession>A0A938B597</accession>
<gene>
    <name evidence="8" type="ORF">FJZ47_24470</name>
</gene>